<reference evidence="3" key="1">
    <citation type="submission" date="2022-06" db="EMBL/GenBank/DDBJ databases">
        <authorList>
            <consortium name="SYNGENTA / RWTH Aachen University"/>
        </authorList>
    </citation>
    <scope>NUCLEOTIDE SEQUENCE</scope>
</reference>
<feature type="compositionally biased region" description="Pro residues" evidence="1">
    <location>
        <begin position="44"/>
        <end position="65"/>
    </location>
</feature>
<feature type="signal peptide" evidence="2">
    <location>
        <begin position="1"/>
        <end position="19"/>
    </location>
</feature>
<comment type="caution">
    <text evidence="3">The sequence shown here is derived from an EMBL/GenBank/DDBJ whole genome shotgun (WGS) entry which is preliminary data.</text>
</comment>
<evidence type="ECO:0000313" key="4">
    <source>
        <dbReference type="Proteomes" id="UP001153365"/>
    </source>
</evidence>
<feature type="chain" id="PRO_5043930983" evidence="2">
    <location>
        <begin position="20"/>
        <end position="173"/>
    </location>
</feature>
<evidence type="ECO:0000313" key="3">
    <source>
        <dbReference type="EMBL" id="CAH7672173.1"/>
    </source>
</evidence>
<evidence type="ECO:0000256" key="2">
    <source>
        <dbReference type="SAM" id="SignalP"/>
    </source>
</evidence>
<protein>
    <submittedName>
        <fullName evidence="3">Expressed protein</fullName>
    </submittedName>
</protein>
<gene>
    <name evidence="3" type="ORF">PPACK8108_LOCUS6976</name>
</gene>
<accession>A0AAV0AS15</accession>
<organism evidence="3 4">
    <name type="scientific">Phakopsora pachyrhizi</name>
    <name type="common">Asian soybean rust disease fungus</name>
    <dbReference type="NCBI Taxonomy" id="170000"/>
    <lineage>
        <taxon>Eukaryota</taxon>
        <taxon>Fungi</taxon>
        <taxon>Dikarya</taxon>
        <taxon>Basidiomycota</taxon>
        <taxon>Pucciniomycotina</taxon>
        <taxon>Pucciniomycetes</taxon>
        <taxon>Pucciniales</taxon>
        <taxon>Phakopsoraceae</taxon>
        <taxon>Phakopsora</taxon>
    </lineage>
</organism>
<keyword evidence="2" id="KW-0732">Signal</keyword>
<sequence>MRSFVSCALLIVFFQLSISTPIIERSEVEAITEQSTEKLLHVVVPPPPAPLHPHPPPPPPPPVAHHPPRSLGLKDNIQSKKRSEVEASTEQSTEKLLHVVVPPPPAPLHPHPPPPPPPPVAHHPPRSLGMKYNIQNKKKSEITHPEMQLTEKFLPGYGLPLPPPPFVPYRRPF</sequence>
<proteinExistence type="predicted"/>
<evidence type="ECO:0000256" key="1">
    <source>
        <dbReference type="SAM" id="MobiDB-lite"/>
    </source>
</evidence>
<name>A0AAV0AS15_PHAPC</name>
<dbReference type="Proteomes" id="UP001153365">
    <property type="component" value="Unassembled WGS sequence"/>
</dbReference>
<keyword evidence="4" id="KW-1185">Reference proteome</keyword>
<dbReference type="EMBL" id="CALTRL010001347">
    <property type="protein sequence ID" value="CAH7672173.1"/>
    <property type="molecule type" value="Genomic_DNA"/>
</dbReference>
<feature type="compositionally biased region" description="Pro residues" evidence="1">
    <location>
        <begin position="101"/>
        <end position="122"/>
    </location>
</feature>
<feature type="region of interest" description="Disordered" evidence="1">
    <location>
        <begin position="43"/>
        <end position="129"/>
    </location>
</feature>
<dbReference type="AlphaFoldDB" id="A0AAV0AS15"/>